<evidence type="ECO:0000313" key="2">
    <source>
        <dbReference type="EMBL" id="MDY7226146.1"/>
    </source>
</evidence>
<comment type="caution">
    <text evidence="2">The sequence shown here is derived from an EMBL/GenBank/DDBJ whole genome shotgun (WGS) entry which is preliminary data.</text>
</comment>
<proteinExistence type="predicted"/>
<organism evidence="2 3">
    <name type="scientific">Hyalangium rubrum</name>
    <dbReference type="NCBI Taxonomy" id="3103134"/>
    <lineage>
        <taxon>Bacteria</taxon>
        <taxon>Pseudomonadati</taxon>
        <taxon>Myxococcota</taxon>
        <taxon>Myxococcia</taxon>
        <taxon>Myxococcales</taxon>
        <taxon>Cystobacterineae</taxon>
        <taxon>Archangiaceae</taxon>
        <taxon>Hyalangium</taxon>
    </lineage>
</organism>
<dbReference type="EMBL" id="JAXIVS010000002">
    <property type="protein sequence ID" value="MDY7226146.1"/>
    <property type="molecule type" value="Genomic_DNA"/>
</dbReference>
<dbReference type="Proteomes" id="UP001291309">
    <property type="component" value="Unassembled WGS sequence"/>
</dbReference>
<protein>
    <submittedName>
        <fullName evidence="2">Rpn family recombination-promoting nuclease/putative transposase</fullName>
    </submittedName>
</protein>
<reference evidence="2 3" key="1">
    <citation type="submission" date="2023-12" db="EMBL/GenBank/DDBJ databases">
        <title>the genome sequence of Hyalangium sp. s54d21.</title>
        <authorList>
            <person name="Zhang X."/>
        </authorList>
    </citation>
    <scope>NUCLEOTIDE SEQUENCE [LARGE SCALE GENOMIC DNA]</scope>
    <source>
        <strain evidence="3">s54d21</strain>
    </source>
</reference>
<accession>A0ABU5GY65</accession>
<sequence>MSGPHDLFVRLTFGHPEHAAAELRAALPVELVSQVDWDTLHRESGSVIDPELRETESDLLFSARLRGGGALLFYVLIEHQSSVDRWMALRMLRYVVRQLERWRQEHPDQEVLPLILPLVLYHGPEGAWSAPRRVEELFEVPEGAQWPERWRALLPRFEYQVDDLTAERVEALLARPGPPLVRLAWRLLRYGRTEELAERLPGWQALFVQVQGTPHGLEALRAVVHYLLLVGDEAAQVATVEVLQAAVGAQRVEELMPTVGEKLIEQGRQQGLLEGLAKGQAQSVLRALVARGVYVDAESRQRILACRDMETLDRWFDRALTATRLSEVLEDVTP</sequence>
<dbReference type="PANTHER" id="PTHR34611">
    <property type="match status" value="1"/>
</dbReference>
<dbReference type="PANTHER" id="PTHR34611:SF2">
    <property type="entry name" value="INACTIVE RECOMBINATION-PROMOTING NUCLEASE-LIKE PROTEIN RPNE-RELATED"/>
    <property type="match status" value="1"/>
</dbReference>
<keyword evidence="3" id="KW-1185">Reference proteome</keyword>
<dbReference type="Pfam" id="PF04754">
    <property type="entry name" value="Transposase_31"/>
    <property type="match status" value="1"/>
</dbReference>
<dbReference type="InterPro" id="IPR006842">
    <property type="entry name" value="Transposase_31"/>
</dbReference>
<feature type="domain" description="Transposase (putative) YhgA-like" evidence="1">
    <location>
        <begin position="4"/>
        <end position="212"/>
    </location>
</feature>
<name>A0ABU5GY65_9BACT</name>
<evidence type="ECO:0000313" key="3">
    <source>
        <dbReference type="Proteomes" id="UP001291309"/>
    </source>
</evidence>
<dbReference type="InterPro" id="IPR051699">
    <property type="entry name" value="Rpn/YhgA-like_nuclease"/>
</dbReference>
<dbReference type="RefSeq" id="WP_321544867.1">
    <property type="nucleotide sequence ID" value="NZ_JAXIVS010000002.1"/>
</dbReference>
<gene>
    <name evidence="2" type="ORF">SYV04_07110</name>
</gene>
<evidence type="ECO:0000259" key="1">
    <source>
        <dbReference type="Pfam" id="PF04754"/>
    </source>
</evidence>